<organism evidence="1 2">
    <name type="scientific">Rangifer tarandus platyrhynchus</name>
    <name type="common">Svalbard reindeer</name>
    <dbReference type="NCBI Taxonomy" id="3082113"/>
    <lineage>
        <taxon>Eukaryota</taxon>
        <taxon>Metazoa</taxon>
        <taxon>Chordata</taxon>
        <taxon>Craniata</taxon>
        <taxon>Vertebrata</taxon>
        <taxon>Euteleostomi</taxon>
        <taxon>Mammalia</taxon>
        <taxon>Eutheria</taxon>
        <taxon>Laurasiatheria</taxon>
        <taxon>Artiodactyla</taxon>
        <taxon>Ruminantia</taxon>
        <taxon>Pecora</taxon>
        <taxon>Cervidae</taxon>
        <taxon>Odocoileinae</taxon>
        <taxon>Rangifer</taxon>
    </lineage>
</organism>
<reference evidence="1" key="2">
    <citation type="submission" date="2025-03" db="EMBL/GenBank/DDBJ databases">
        <authorList>
            <consortium name="ELIXIR-Norway"/>
            <consortium name="Elixir Norway"/>
        </authorList>
    </citation>
    <scope>NUCLEOTIDE SEQUENCE</scope>
</reference>
<proteinExistence type="predicted"/>
<feature type="non-terminal residue" evidence="1">
    <location>
        <position position="59"/>
    </location>
</feature>
<dbReference type="Proteomes" id="UP001162501">
    <property type="component" value="Chromosome 28"/>
</dbReference>
<accession>A0AC59ZDT1</accession>
<feature type="non-terminal residue" evidence="1">
    <location>
        <position position="1"/>
    </location>
</feature>
<evidence type="ECO:0000313" key="1">
    <source>
        <dbReference type="EMBL" id="CAN0388112.1"/>
    </source>
</evidence>
<dbReference type="EMBL" id="OX596112">
    <property type="protein sequence ID" value="CAN0388112.1"/>
    <property type="molecule type" value="Genomic_DNA"/>
</dbReference>
<protein>
    <submittedName>
        <fullName evidence="1">Uncharacterized protein</fullName>
    </submittedName>
</protein>
<evidence type="ECO:0000313" key="2">
    <source>
        <dbReference type="Proteomes" id="UP001162501"/>
    </source>
</evidence>
<reference evidence="1" key="1">
    <citation type="submission" date="2023-05" db="EMBL/GenBank/DDBJ databases">
        <authorList>
            <consortium name="ELIXIR-Norway"/>
        </authorList>
    </citation>
    <scope>NUCLEOTIDE SEQUENCE</scope>
</reference>
<gene>
    <name evidence="1" type="ORF">MRATA1EN22A_LOCUS17263</name>
</gene>
<name>A0AC59ZDT1_RANTA</name>
<sequence>NQKQLQSVLDRSLGDMNHLTSIQELCLQVLWGGKEHEIRPSRFVLFLCPVGREGLAYFR</sequence>